<proteinExistence type="predicted"/>
<feature type="region of interest" description="Disordered" evidence="1">
    <location>
        <begin position="1"/>
        <end position="27"/>
    </location>
</feature>
<keyword evidence="4" id="KW-1185">Reference proteome</keyword>
<feature type="transmembrane region" description="Helical" evidence="2">
    <location>
        <begin position="55"/>
        <end position="81"/>
    </location>
</feature>
<accession>X6LQT9</accession>
<protein>
    <submittedName>
        <fullName evidence="3">Uncharacterized protein</fullName>
    </submittedName>
</protein>
<gene>
    <name evidence="3" type="ORF">RFI_33149</name>
</gene>
<dbReference type="Proteomes" id="UP000023152">
    <property type="component" value="Unassembled WGS sequence"/>
</dbReference>
<reference evidence="3 4" key="1">
    <citation type="journal article" date="2013" name="Curr. Biol.">
        <title>The Genome of the Foraminiferan Reticulomyxa filosa.</title>
        <authorList>
            <person name="Glockner G."/>
            <person name="Hulsmann N."/>
            <person name="Schleicher M."/>
            <person name="Noegel A.A."/>
            <person name="Eichinger L."/>
            <person name="Gallinger C."/>
            <person name="Pawlowski J."/>
            <person name="Sierra R."/>
            <person name="Euteneuer U."/>
            <person name="Pillet L."/>
            <person name="Moustafa A."/>
            <person name="Platzer M."/>
            <person name="Groth M."/>
            <person name="Szafranski K."/>
            <person name="Schliwa M."/>
        </authorList>
    </citation>
    <scope>NUCLEOTIDE SEQUENCE [LARGE SCALE GENOMIC DNA]</scope>
</reference>
<organism evidence="3 4">
    <name type="scientific">Reticulomyxa filosa</name>
    <dbReference type="NCBI Taxonomy" id="46433"/>
    <lineage>
        <taxon>Eukaryota</taxon>
        <taxon>Sar</taxon>
        <taxon>Rhizaria</taxon>
        <taxon>Retaria</taxon>
        <taxon>Foraminifera</taxon>
        <taxon>Monothalamids</taxon>
        <taxon>Reticulomyxidae</taxon>
        <taxon>Reticulomyxa</taxon>
    </lineage>
</organism>
<evidence type="ECO:0000313" key="3">
    <source>
        <dbReference type="EMBL" id="ETO04248.1"/>
    </source>
</evidence>
<evidence type="ECO:0000313" key="4">
    <source>
        <dbReference type="Proteomes" id="UP000023152"/>
    </source>
</evidence>
<dbReference type="Gene3D" id="3.40.50.300">
    <property type="entry name" value="P-loop containing nucleotide triphosphate hydrolases"/>
    <property type="match status" value="1"/>
</dbReference>
<evidence type="ECO:0000256" key="2">
    <source>
        <dbReference type="SAM" id="Phobius"/>
    </source>
</evidence>
<dbReference type="InterPro" id="IPR027417">
    <property type="entry name" value="P-loop_NTPase"/>
</dbReference>
<dbReference type="AlphaFoldDB" id="X6LQT9"/>
<dbReference type="EMBL" id="ASPP01029640">
    <property type="protein sequence ID" value="ETO04248.1"/>
    <property type="molecule type" value="Genomic_DNA"/>
</dbReference>
<keyword evidence="2" id="KW-1133">Transmembrane helix</keyword>
<comment type="caution">
    <text evidence="3">The sequence shown here is derived from an EMBL/GenBank/DDBJ whole genome shotgun (WGS) entry which is preliminary data.</text>
</comment>
<feature type="compositionally biased region" description="Polar residues" evidence="1">
    <location>
        <begin position="1"/>
        <end position="26"/>
    </location>
</feature>
<keyword evidence="2" id="KW-0472">Membrane</keyword>
<keyword evidence="2" id="KW-0812">Transmembrane</keyword>
<evidence type="ECO:0000256" key="1">
    <source>
        <dbReference type="SAM" id="MobiDB-lite"/>
    </source>
</evidence>
<sequence length="196" mass="22240">MTTLGKSTQRQSTQRQNGTKSNNLTIGPTVKKDQMIGWQVCGPSSRAQVTWDNFSLMYCTIFFSAIVVKEYLIFMNIFPIVQSLGYKDQLKTSSELKQNYSFPDDQVTAKLRLRKEATKKGYVCVEKKKVKIQGQTQQHAQLLGIERLIVGANKMDDPSIGYKTKEISFIPMSGIQKRKLDKSDVILMDDLEKTVS</sequence>
<name>X6LQT9_RETFI</name>